<dbReference type="PANTHER" id="PTHR38788">
    <property type="entry name" value="CLR5 DOMAIN-CONTAINING PROTEIN"/>
    <property type="match status" value="1"/>
</dbReference>
<comment type="caution">
    <text evidence="3">The sequence shown here is derived from an EMBL/GenBank/DDBJ whole genome shotgun (WGS) entry which is preliminary data.</text>
</comment>
<evidence type="ECO:0000313" key="3">
    <source>
        <dbReference type="EMBL" id="KAK3693317.1"/>
    </source>
</evidence>
<evidence type="ECO:0000259" key="2">
    <source>
        <dbReference type="Pfam" id="PF14420"/>
    </source>
</evidence>
<protein>
    <recommendedName>
        <fullName evidence="2">Clr5 domain-containing protein</fullName>
    </recommendedName>
</protein>
<name>A0AAE0XH50_9PEZI</name>
<dbReference type="EMBL" id="JAULSO010000001">
    <property type="protein sequence ID" value="KAK3693317.1"/>
    <property type="molecule type" value="Genomic_DNA"/>
</dbReference>
<dbReference type="AlphaFoldDB" id="A0AAE0XH50"/>
<reference evidence="3" key="1">
    <citation type="journal article" date="2023" name="Mol. Phylogenet. Evol.">
        <title>Genome-scale phylogeny and comparative genomics of the fungal order Sordariales.</title>
        <authorList>
            <person name="Hensen N."/>
            <person name="Bonometti L."/>
            <person name="Westerberg I."/>
            <person name="Brannstrom I.O."/>
            <person name="Guillou S."/>
            <person name="Cros-Aarteil S."/>
            <person name="Calhoun S."/>
            <person name="Haridas S."/>
            <person name="Kuo A."/>
            <person name="Mondo S."/>
            <person name="Pangilinan J."/>
            <person name="Riley R."/>
            <person name="LaButti K."/>
            <person name="Andreopoulos B."/>
            <person name="Lipzen A."/>
            <person name="Chen C."/>
            <person name="Yan M."/>
            <person name="Daum C."/>
            <person name="Ng V."/>
            <person name="Clum A."/>
            <person name="Steindorff A."/>
            <person name="Ohm R.A."/>
            <person name="Martin F."/>
            <person name="Silar P."/>
            <person name="Natvig D.O."/>
            <person name="Lalanne C."/>
            <person name="Gautier V."/>
            <person name="Ament-Velasquez S.L."/>
            <person name="Kruys A."/>
            <person name="Hutchinson M.I."/>
            <person name="Powell A.J."/>
            <person name="Barry K."/>
            <person name="Miller A.N."/>
            <person name="Grigoriev I.V."/>
            <person name="Debuchy R."/>
            <person name="Gladieux P."/>
            <person name="Hiltunen Thoren M."/>
            <person name="Johannesson H."/>
        </authorList>
    </citation>
    <scope>NUCLEOTIDE SEQUENCE</scope>
    <source>
        <strain evidence="3">CBS 314.62</strain>
    </source>
</reference>
<dbReference type="Pfam" id="PF14420">
    <property type="entry name" value="Clr5"/>
    <property type="match status" value="1"/>
</dbReference>
<dbReference type="PANTHER" id="PTHR38788:SF3">
    <property type="entry name" value="CLR5 DOMAIN-CONTAINING PROTEIN"/>
    <property type="match status" value="1"/>
</dbReference>
<evidence type="ECO:0000313" key="4">
    <source>
        <dbReference type="Proteomes" id="UP001270362"/>
    </source>
</evidence>
<dbReference type="InterPro" id="IPR025676">
    <property type="entry name" value="Clr5_dom"/>
</dbReference>
<feature type="region of interest" description="Disordered" evidence="1">
    <location>
        <begin position="118"/>
        <end position="153"/>
    </location>
</feature>
<reference evidence="3" key="2">
    <citation type="submission" date="2023-06" db="EMBL/GenBank/DDBJ databases">
        <authorList>
            <consortium name="Lawrence Berkeley National Laboratory"/>
            <person name="Haridas S."/>
            <person name="Hensen N."/>
            <person name="Bonometti L."/>
            <person name="Westerberg I."/>
            <person name="Brannstrom I.O."/>
            <person name="Guillou S."/>
            <person name="Cros-Aarteil S."/>
            <person name="Calhoun S."/>
            <person name="Kuo A."/>
            <person name="Mondo S."/>
            <person name="Pangilinan J."/>
            <person name="Riley R."/>
            <person name="Labutti K."/>
            <person name="Andreopoulos B."/>
            <person name="Lipzen A."/>
            <person name="Chen C."/>
            <person name="Yanf M."/>
            <person name="Daum C."/>
            <person name="Ng V."/>
            <person name="Clum A."/>
            <person name="Steindorff A."/>
            <person name="Ohm R."/>
            <person name="Martin F."/>
            <person name="Silar P."/>
            <person name="Natvig D."/>
            <person name="Lalanne C."/>
            <person name="Gautier V."/>
            <person name="Ament-Velasquez S.L."/>
            <person name="Kruys A."/>
            <person name="Hutchinson M.I."/>
            <person name="Powell A.J."/>
            <person name="Barry K."/>
            <person name="Miller A.N."/>
            <person name="Grigoriev I.V."/>
            <person name="Debuchy R."/>
            <person name="Gladieux P."/>
            <person name="Thoren M.H."/>
            <person name="Johannesson H."/>
        </authorList>
    </citation>
    <scope>NUCLEOTIDE SEQUENCE</scope>
    <source>
        <strain evidence="3">CBS 314.62</strain>
    </source>
</reference>
<proteinExistence type="predicted"/>
<sequence>MRLNHFSAAKSHVAPVLSQSHLSQAGVCSGSGEQAAAALDPFETLPLQSCVLVPKSRDHWESRKPIIRYLYLESNLPLREVMKIMRDKYHFRATIRMYKRKFKNWEWVKYSPRPAIKQRGLGQGQVDGDASDVEESQHHLQSHPVKSSNSALFPRKRGTSFSQRLFSHGLRLNKAPLDDELTRLKTNSLWNTRILLDHCFGDQARHLTDTARHSDIVGTLQSGFRLLSVPGSDSGSDLDYEIGRMLLSRAFRMIDELVRSFQPDTFFFVCFRMPAYIIKLRPASRSREILRIYVEYVAELCHARLPHSPLASSMAGLRHLHRTAPEQLPHHLQLLFEILEDGCCGPETHAPTMNKEPVTNKQPNPSNHSPDPDPNSILDNQCTIHACSPTPRNPNRILALLSHAYTDLETSVVSALGTSHPLVLARSHKLLTFQHQTSLYLPSFLPLARRTLRILGDTVQHPPVLVAWSGDDALTKYCDISFALAHYFDTIAPNPEASIAYYEKALSGKPKPLSVDMSMRMAEKLAKEGRAKEARIWTLMRRYVQQGSSVLDLDRILLGMVHEEDSGEIVASYVSSEQTQRLLGFWRRKFEQLRQGSRYMLDLRNEEEEEAGLLVEGAGGLS</sequence>
<keyword evidence="4" id="KW-1185">Reference proteome</keyword>
<organism evidence="3 4">
    <name type="scientific">Podospora appendiculata</name>
    <dbReference type="NCBI Taxonomy" id="314037"/>
    <lineage>
        <taxon>Eukaryota</taxon>
        <taxon>Fungi</taxon>
        <taxon>Dikarya</taxon>
        <taxon>Ascomycota</taxon>
        <taxon>Pezizomycotina</taxon>
        <taxon>Sordariomycetes</taxon>
        <taxon>Sordariomycetidae</taxon>
        <taxon>Sordariales</taxon>
        <taxon>Podosporaceae</taxon>
        <taxon>Podospora</taxon>
    </lineage>
</organism>
<evidence type="ECO:0000256" key="1">
    <source>
        <dbReference type="SAM" id="MobiDB-lite"/>
    </source>
</evidence>
<accession>A0AAE0XH50</accession>
<feature type="region of interest" description="Disordered" evidence="1">
    <location>
        <begin position="347"/>
        <end position="375"/>
    </location>
</feature>
<gene>
    <name evidence="3" type="ORF">B0T22DRAFT_38440</name>
</gene>
<dbReference type="Proteomes" id="UP001270362">
    <property type="component" value="Unassembled WGS sequence"/>
</dbReference>
<feature type="domain" description="Clr5" evidence="2">
    <location>
        <begin position="57"/>
        <end position="109"/>
    </location>
</feature>